<dbReference type="SMART" id="SM00468">
    <property type="entry name" value="PreSET"/>
    <property type="match status" value="1"/>
</dbReference>
<accession>A0A9J5ZT87</accession>
<evidence type="ECO:0000256" key="2">
    <source>
        <dbReference type="ARBA" id="ARBA00023242"/>
    </source>
</evidence>
<feature type="domain" description="YDG" evidence="5">
    <location>
        <begin position="90"/>
        <end position="236"/>
    </location>
</feature>
<dbReference type="PANTHER" id="PTHR45660:SF86">
    <property type="entry name" value="HISTONE-LYSINE N-METHYLTRANSFERASE, H3 LYSINE-9 SPECIFIC SUVH6-LIKE"/>
    <property type="match status" value="1"/>
</dbReference>
<feature type="domain" description="Pre-SET" evidence="4">
    <location>
        <begin position="321"/>
        <end position="381"/>
    </location>
</feature>
<dbReference type="Gene3D" id="2.30.280.10">
    <property type="entry name" value="SRA-YDG"/>
    <property type="match status" value="1"/>
</dbReference>
<evidence type="ECO:0000256" key="3">
    <source>
        <dbReference type="PROSITE-ProRule" id="PRU00358"/>
    </source>
</evidence>
<dbReference type="Proteomes" id="UP000824120">
    <property type="component" value="Chromosome 3"/>
</dbReference>
<dbReference type="SUPFAM" id="SSF82199">
    <property type="entry name" value="SET domain"/>
    <property type="match status" value="1"/>
</dbReference>
<sequence length="395" mass="45193">MHLRVPQEDLRNSAVMCGVSGHGLLLEHEHIQKVKEVRDTLKLFDDVYTKLFLEDKEEKHEGRSKKRIHIEVAMTLKNQKKWVNCGWTFGHVPGVEIGDQFRFRAELVTIGLHHQFIKGISYVNIDKKDVATSIVDSGRYENEAIPSETFIYIGQDRNPKVSVNVRVEDQRLEGGNLALKNSTDIGCPVRVICGRQRVKSEKSDIRYTYNGLYTVTKYWEERTPTGKYVFKFELKRNLGQPKLNHEVVSWASSLVKENHFHVSKEKKSIMQSEFVVDYDVSQGKEKILIPVVNAINNDRPPPFSYITNMQYPYWYSIFRPQGCNCTSGCSDSKQCSCASRNGGEIPLNTRGSIIRAQPLVYECGPSCKCPSSCKNRVIQHGPQYHLEVFKTESRG</sequence>
<dbReference type="PROSITE" id="PS51015">
    <property type="entry name" value="YDG"/>
    <property type="match status" value="1"/>
</dbReference>
<dbReference type="SMART" id="SM00466">
    <property type="entry name" value="SRA"/>
    <property type="match status" value="1"/>
</dbReference>
<dbReference type="Pfam" id="PF02182">
    <property type="entry name" value="SAD_SRA"/>
    <property type="match status" value="1"/>
</dbReference>
<proteinExistence type="predicted"/>
<gene>
    <name evidence="6" type="ORF">H5410_015333</name>
</gene>
<evidence type="ECO:0000259" key="5">
    <source>
        <dbReference type="PROSITE" id="PS51015"/>
    </source>
</evidence>
<comment type="subcellular location">
    <subcellularLocation>
        <location evidence="1">Chromosome</location>
    </subcellularLocation>
    <subcellularLocation>
        <location evidence="3">Nucleus</location>
    </subcellularLocation>
</comment>
<keyword evidence="2 3" id="KW-0539">Nucleus</keyword>
<dbReference type="PROSITE" id="PS50867">
    <property type="entry name" value="PRE_SET"/>
    <property type="match status" value="1"/>
</dbReference>
<dbReference type="InterPro" id="IPR003105">
    <property type="entry name" value="SRA_YDG"/>
</dbReference>
<reference evidence="6 7" key="1">
    <citation type="submission" date="2020-09" db="EMBL/GenBank/DDBJ databases">
        <title>De no assembly of potato wild relative species, Solanum commersonii.</title>
        <authorList>
            <person name="Cho K."/>
        </authorList>
    </citation>
    <scope>NUCLEOTIDE SEQUENCE [LARGE SCALE GENOMIC DNA]</scope>
    <source>
        <strain evidence="6">LZ3.2</strain>
        <tissue evidence="6">Leaf</tissue>
    </source>
</reference>
<protein>
    <submittedName>
        <fullName evidence="6">Uncharacterized protein</fullName>
    </submittedName>
</protein>
<dbReference type="EMBL" id="JACXVP010000003">
    <property type="protein sequence ID" value="KAG5615509.1"/>
    <property type="molecule type" value="Genomic_DNA"/>
</dbReference>
<name>A0A9J5ZT87_SOLCO</name>
<dbReference type="InterPro" id="IPR036987">
    <property type="entry name" value="SRA-YDG_sf"/>
</dbReference>
<comment type="caution">
    <text evidence="6">The sequence shown here is derived from an EMBL/GenBank/DDBJ whole genome shotgun (WGS) entry which is preliminary data.</text>
</comment>
<dbReference type="Gene3D" id="2.170.270.10">
    <property type="entry name" value="SET domain"/>
    <property type="match status" value="1"/>
</dbReference>
<dbReference type="OrthoDB" id="5792673at2759"/>
<dbReference type="InterPro" id="IPR007728">
    <property type="entry name" value="Pre-SET_dom"/>
</dbReference>
<dbReference type="InterPro" id="IPR046341">
    <property type="entry name" value="SET_dom_sf"/>
</dbReference>
<dbReference type="SUPFAM" id="SSF88697">
    <property type="entry name" value="PUA domain-like"/>
    <property type="match status" value="1"/>
</dbReference>
<dbReference type="Pfam" id="PF05033">
    <property type="entry name" value="Pre-SET"/>
    <property type="match status" value="1"/>
</dbReference>
<dbReference type="AlphaFoldDB" id="A0A9J5ZT87"/>
<evidence type="ECO:0000259" key="4">
    <source>
        <dbReference type="PROSITE" id="PS50867"/>
    </source>
</evidence>
<evidence type="ECO:0000313" key="7">
    <source>
        <dbReference type="Proteomes" id="UP000824120"/>
    </source>
</evidence>
<dbReference type="InterPro" id="IPR015947">
    <property type="entry name" value="PUA-like_sf"/>
</dbReference>
<dbReference type="PANTHER" id="PTHR45660">
    <property type="entry name" value="HISTONE-LYSINE N-METHYLTRANSFERASE SETMAR"/>
    <property type="match status" value="1"/>
</dbReference>
<dbReference type="GO" id="GO:0008270">
    <property type="term" value="F:zinc ion binding"/>
    <property type="evidence" value="ECO:0007669"/>
    <property type="project" value="InterPro"/>
</dbReference>
<dbReference type="GO" id="GO:0005694">
    <property type="term" value="C:chromosome"/>
    <property type="evidence" value="ECO:0007669"/>
    <property type="project" value="UniProtKB-SubCell"/>
</dbReference>
<organism evidence="6 7">
    <name type="scientific">Solanum commersonii</name>
    <name type="common">Commerson's wild potato</name>
    <name type="synonym">Commerson's nightshade</name>
    <dbReference type="NCBI Taxonomy" id="4109"/>
    <lineage>
        <taxon>Eukaryota</taxon>
        <taxon>Viridiplantae</taxon>
        <taxon>Streptophyta</taxon>
        <taxon>Embryophyta</taxon>
        <taxon>Tracheophyta</taxon>
        <taxon>Spermatophyta</taxon>
        <taxon>Magnoliopsida</taxon>
        <taxon>eudicotyledons</taxon>
        <taxon>Gunneridae</taxon>
        <taxon>Pentapetalae</taxon>
        <taxon>asterids</taxon>
        <taxon>lamiids</taxon>
        <taxon>Solanales</taxon>
        <taxon>Solanaceae</taxon>
        <taxon>Solanoideae</taxon>
        <taxon>Solaneae</taxon>
        <taxon>Solanum</taxon>
    </lineage>
</organism>
<dbReference type="InterPro" id="IPR051357">
    <property type="entry name" value="H3K9_HMTase_SUVAR3-9"/>
</dbReference>
<evidence type="ECO:0000256" key="1">
    <source>
        <dbReference type="ARBA" id="ARBA00004286"/>
    </source>
</evidence>
<keyword evidence="7" id="KW-1185">Reference proteome</keyword>
<dbReference type="GO" id="GO:0042054">
    <property type="term" value="F:histone methyltransferase activity"/>
    <property type="evidence" value="ECO:0007669"/>
    <property type="project" value="InterPro"/>
</dbReference>
<dbReference type="GO" id="GO:0005634">
    <property type="term" value="C:nucleus"/>
    <property type="evidence" value="ECO:0007669"/>
    <property type="project" value="UniProtKB-SubCell"/>
</dbReference>
<evidence type="ECO:0000313" key="6">
    <source>
        <dbReference type="EMBL" id="KAG5615509.1"/>
    </source>
</evidence>
<dbReference type="GO" id="GO:0003690">
    <property type="term" value="F:double-stranded DNA binding"/>
    <property type="evidence" value="ECO:0007669"/>
    <property type="project" value="TreeGrafter"/>
</dbReference>